<name>A0A699GUL5_TANCI</name>
<gene>
    <name evidence="1" type="ORF">Tci_193897</name>
</gene>
<evidence type="ECO:0000313" key="1">
    <source>
        <dbReference type="EMBL" id="GEW21921.1"/>
    </source>
</evidence>
<protein>
    <submittedName>
        <fullName evidence="1">Zinc finger, CCHC-type</fullName>
    </submittedName>
</protein>
<sequence>MMYERPPPTTRFQNPPRNTTLMFQQHQGEYLYDAWTRFKNLIQRVPHHGLILWSLAQFFYDHVDQYTQMDLDFAADGNLRELDAYDEPIGDIEDKMKSISPQSTAQVLSSFEIYTSPMTYLKEVDETIGIPMKVEPLDHMKLEDLGLNA</sequence>
<dbReference type="EMBL" id="BKCJ010049616">
    <property type="protein sequence ID" value="GEW21921.1"/>
    <property type="molecule type" value="Genomic_DNA"/>
</dbReference>
<comment type="caution">
    <text evidence="1">The sequence shown here is derived from an EMBL/GenBank/DDBJ whole genome shotgun (WGS) entry which is preliminary data.</text>
</comment>
<reference evidence="1" key="1">
    <citation type="journal article" date="2019" name="Sci. Rep.">
        <title>Draft genome of Tanacetum cinerariifolium, the natural source of mosquito coil.</title>
        <authorList>
            <person name="Yamashiro T."/>
            <person name="Shiraishi A."/>
            <person name="Satake H."/>
            <person name="Nakayama K."/>
        </authorList>
    </citation>
    <scope>NUCLEOTIDE SEQUENCE</scope>
</reference>
<dbReference type="AlphaFoldDB" id="A0A699GUL5"/>
<organism evidence="1">
    <name type="scientific">Tanacetum cinerariifolium</name>
    <name type="common">Dalmatian daisy</name>
    <name type="synonym">Chrysanthemum cinerariifolium</name>
    <dbReference type="NCBI Taxonomy" id="118510"/>
    <lineage>
        <taxon>Eukaryota</taxon>
        <taxon>Viridiplantae</taxon>
        <taxon>Streptophyta</taxon>
        <taxon>Embryophyta</taxon>
        <taxon>Tracheophyta</taxon>
        <taxon>Spermatophyta</taxon>
        <taxon>Magnoliopsida</taxon>
        <taxon>eudicotyledons</taxon>
        <taxon>Gunneridae</taxon>
        <taxon>Pentapetalae</taxon>
        <taxon>asterids</taxon>
        <taxon>campanulids</taxon>
        <taxon>Asterales</taxon>
        <taxon>Asteraceae</taxon>
        <taxon>Asteroideae</taxon>
        <taxon>Anthemideae</taxon>
        <taxon>Anthemidinae</taxon>
        <taxon>Tanacetum</taxon>
    </lineage>
</organism>
<proteinExistence type="predicted"/>
<accession>A0A699GUL5</accession>